<organism evidence="2 3">
    <name type="scientific">Ophiobolus disseminans</name>
    <dbReference type="NCBI Taxonomy" id="1469910"/>
    <lineage>
        <taxon>Eukaryota</taxon>
        <taxon>Fungi</taxon>
        <taxon>Dikarya</taxon>
        <taxon>Ascomycota</taxon>
        <taxon>Pezizomycotina</taxon>
        <taxon>Dothideomycetes</taxon>
        <taxon>Pleosporomycetidae</taxon>
        <taxon>Pleosporales</taxon>
        <taxon>Pleosporineae</taxon>
        <taxon>Phaeosphaeriaceae</taxon>
        <taxon>Ophiobolus</taxon>
    </lineage>
</organism>
<feature type="compositionally biased region" description="Low complexity" evidence="1">
    <location>
        <begin position="46"/>
        <end position="55"/>
    </location>
</feature>
<gene>
    <name evidence="2" type="ORF">CC86DRAFT_378977</name>
</gene>
<dbReference type="EMBL" id="MU006219">
    <property type="protein sequence ID" value="KAF2830727.1"/>
    <property type="molecule type" value="Genomic_DNA"/>
</dbReference>
<accession>A0A6A7ADG8</accession>
<protein>
    <submittedName>
        <fullName evidence="2">Uncharacterized protein</fullName>
    </submittedName>
</protein>
<proteinExistence type="predicted"/>
<dbReference type="Proteomes" id="UP000799424">
    <property type="component" value="Unassembled WGS sequence"/>
</dbReference>
<sequence>MRPGTPPNRHLVPTTCNNDPDESPLLVRFARSQSGTSLSARREQAAEAARSSEQLQKFDGSTDKIRIRDSVKGPHSVEFHDNSICDPFWSYSGARFLIAPEEDKSPPYRPKTSSGWCTKDKDGNNFKPMQSFATAEENDDYTDGPHGTLDDQIDPNNPKSGCELKGARQYLEKYTKDLSSGSPDYNAESYAAAVTEKYFMDLCGFKEIIPVVKPDDNPQLIAPSPSPTRALTIVAEAPASKSQPGGSQTALWDKTKWLYFATDYGKPIGCRTNSIKEEEVTEDPTKQLYPLGAFDFQLFGEACQYRNSGTYEGRLLCGGGEIACTVDPGGRTNPPASKKDPAANVYLPILAGWVARSVLTLAGCV</sequence>
<evidence type="ECO:0000313" key="3">
    <source>
        <dbReference type="Proteomes" id="UP000799424"/>
    </source>
</evidence>
<feature type="region of interest" description="Disordered" evidence="1">
    <location>
        <begin position="1"/>
        <end position="61"/>
    </location>
</feature>
<evidence type="ECO:0000313" key="2">
    <source>
        <dbReference type="EMBL" id="KAF2830727.1"/>
    </source>
</evidence>
<dbReference type="OrthoDB" id="3800040at2759"/>
<reference evidence="2" key="1">
    <citation type="journal article" date="2020" name="Stud. Mycol.">
        <title>101 Dothideomycetes genomes: a test case for predicting lifestyles and emergence of pathogens.</title>
        <authorList>
            <person name="Haridas S."/>
            <person name="Albert R."/>
            <person name="Binder M."/>
            <person name="Bloem J."/>
            <person name="Labutti K."/>
            <person name="Salamov A."/>
            <person name="Andreopoulos B."/>
            <person name="Baker S."/>
            <person name="Barry K."/>
            <person name="Bills G."/>
            <person name="Bluhm B."/>
            <person name="Cannon C."/>
            <person name="Castanera R."/>
            <person name="Culley D."/>
            <person name="Daum C."/>
            <person name="Ezra D."/>
            <person name="Gonzalez J."/>
            <person name="Henrissat B."/>
            <person name="Kuo A."/>
            <person name="Liang C."/>
            <person name="Lipzen A."/>
            <person name="Lutzoni F."/>
            <person name="Magnuson J."/>
            <person name="Mondo S."/>
            <person name="Nolan M."/>
            <person name="Ohm R."/>
            <person name="Pangilinan J."/>
            <person name="Park H.-J."/>
            <person name="Ramirez L."/>
            <person name="Alfaro M."/>
            <person name="Sun H."/>
            <person name="Tritt A."/>
            <person name="Yoshinaga Y."/>
            <person name="Zwiers L.-H."/>
            <person name="Turgeon B."/>
            <person name="Goodwin S."/>
            <person name="Spatafora J."/>
            <person name="Crous P."/>
            <person name="Grigoriev I."/>
        </authorList>
    </citation>
    <scope>NUCLEOTIDE SEQUENCE</scope>
    <source>
        <strain evidence="2">CBS 113818</strain>
    </source>
</reference>
<name>A0A6A7ADG8_9PLEO</name>
<dbReference type="AlphaFoldDB" id="A0A6A7ADG8"/>
<keyword evidence="3" id="KW-1185">Reference proteome</keyword>
<evidence type="ECO:0000256" key="1">
    <source>
        <dbReference type="SAM" id="MobiDB-lite"/>
    </source>
</evidence>